<dbReference type="Proteomes" id="UP001162480">
    <property type="component" value="Chromosome 4"/>
</dbReference>
<dbReference type="EMBL" id="OX597817">
    <property type="protein sequence ID" value="CAI9720611.1"/>
    <property type="molecule type" value="Genomic_DNA"/>
</dbReference>
<reference evidence="1" key="1">
    <citation type="submission" date="2023-08" db="EMBL/GenBank/DDBJ databases">
        <authorList>
            <person name="Alioto T."/>
            <person name="Alioto T."/>
            <person name="Gomez Garrido J."/>
        </authorList>
    </citation>
    <scope>NUCLEOTIDE SEQUENCE</scope>
</reference>
<keyword evidence="2" id="KW-1185">Reference proteome</keyword>
<accession>A0AA36AS73</accession>
<evidence type="ECO:0000313" key="2">
    <source>
        <dbReference type="Proteomes" id="UP001162480"/>
    </source>
</evidence>
<organism evidence="1 2">
    <name type="scientific">Octopus vulgaris</name>
    <name type="common">Common octopus</name>
    <dbReference type="NCBI Taxonomy" id="6645"/>
    <lineage>
        <taxon>Eukaryota</taxon>
        <taxon>Metazoa</taxon>
        <taxon>Spiralia</taxon>
        <taxon>Lophotrochozoa</taxon>
        <taxon>Mollusca</taxon>
        <taxon>Cephalopoda</taxon>
        <taxon>Coleoidea</taxon>
        <taxon>Octopodiformes</taxon>
        <taxon>Octopoda</taxon>
        <taxon>Incirrata</taxon>
        <taxon>Octopodidae</taxon>
        <taxon>Octopus</taxon>
    </lineage>
</organism>
<proteinExistence type="predicted"/>
<evidence type="ECO:0000313" key="1">
    <source>
        <dbReference type="EMBL" id="CAI9720611.1"/>
    </source>
</evidence>
<sequence length="161" mass="17649">MRLLSIDELLTFYELQVILTMVGYPSTRNSAARDARICGKGHEQWPNLLTKLLKLNRLQVFSVTLVKTVGGGSGSSYNFHRSGAIGCGDTGGSQTITYRVSSNTIIYDVSSVVGVRPFSPTLSSSTSVANYHCNHHYSKISVGKRQQYAIVNGFEYPILIP</sequence>
<gene>
    <name evidence="1" type="ORF">OCTVUL_1B012893</name>
</gene>
<name>A0AA36AS73_OCTVU</name>
<protein>
    <submittedName>
        <fullName evidence="1">Uncharacterized protein</fullName>
    </submittedName>
</protein>
<dbReference type="AlphaFoldDB" id="A0AA36AS73"/>